<dbReference type="PROSITE" id="PS50977">
    <property type="entry name" value="HTH_TETR_2"/>
    <property type="match status" value="1"/>
</dbReference>
<accession>A0ABY4SPG0</accession>
<dbReference type="PROSITE" id="PS01081">
    <property type="entry name" value="HTH_TETR_1"/>
    <property type="match status" value="1"/>
</dbReference>
<feature type="domain" description="HTH tetR-type" evidence="6">
    <location>
        <begin position="17"/>
        <end position="77"/>
    </location>
</feature>
<dbReference type="Pfam" id="PF17932">
    <property type="entry name" value="TetR_C_24"/>
    <property type="match status" value="1"/>
</dbReference>
<dbReference type="Proteomes" id="UP001055429">
    <property type="component" value="Chromosome"/>
</dbReference>
<dbReference type="InterPro" id="IPR036271">
    <property type="entry name" value="Tet_transcr_reg_TetR-rel_C_sf"/>
</dbReference>
<gene>
    <name evidence="7" type="ORF">M8231_12990</name>
</gene>
<dbReference type="Pfam" id="PF00440">
    <property type="entry name" value="TetR_N"/>
    <property type="match status" value="1"/>
</dbReference>
<evidence type="ECO:0000256" key="2">
    <source>
        <dbReference type="ARBA" id="ARBA00023015"/>
    </source>
</evidence>
<dbReference type="SUPFAM" id="SSF48498">
    <property type="entry name" value="Tetracyclin repressor-like, C-terminal domain"/>
    <property type="match status" value="1"/>
</dbReference>
<keyword evidence="3 5" id="KW-0238">DNA-binding</keyword>
<sequence>MTAATATKRRQSTEAADSKRAEIMEHCAALFDKVGYHKTSMQMLADEVGLGKPTLYHYFPSKTAILYAIHDTHMRALLDGLVSSDDETTNPVDLLRSACIHILRQIANHPGYVRAFMDHYGELEGGMRAEIRAHRTDYFNRVVAIIKGGIETGRLRPCDPIVTAYGFLGMCNWAYKWYPPLASERTPEDMADALCKPFFEGLALPA</sequence>
<evidence type="ECO:0000313" key="7">
    <source>
        <dbReference type="EMBL" id="URI14718.1"/>
    </source>
</evidence>
<dbReference type="InterPro" id="IPR041490">
    <property type="entry name" value="KstR2_TetR_C"/>
</dbReference>
<dbReference type="Gene3D" id="1.10.357.10">
    <property type="entry name" value="Tetracycline Repressor, domain 2"/>
    <property type="match status" value="1"/>
</dbReference>
<dbReference type="SUPFAM" id="SSF46689">
    <property type="entry name" value="Homeodomain-like"/>
    <property type="match status" value="1"/>
</dbReference>
<evidence type="ECO:0000256" key="1">
    <source>
        <dbReference type="ARBA" id="ARBA00022491"/>
    </source>
</evidence>
<organism evidence="7 8">
    <name type="scientific">Brevundimonas albigilva</name>
    <dbReference type="NCBI Taxonomy" id="1312364"/>
    <lineage>
        <taxon>Bacteria</taxon>
        <taxon>Pseudomonadati</taxon>
        <taxon>Pseudomonadota</taxon>
        <taxon>Alphaproteobacteria</taxon>
        <taxon>Caulobacterales</taxon>
        <taxon>Caulobacteraceae</taxon>
        <taxon>Brevundimonas</taxon>
    </lineage>
</organism>
<evidence type="ECO:0000256" key="3">
    <source>
        <dbReference type="ARBA" id="ARBA00023125"/>
    </source>
</evidence>
<dbReference type="InterPro" id="IPR009057">
    <property type="entry name" value="Homeodomain-like_sf"/>
</dbReference>
<keyword evidence="1" id="KW-0678">Repressor</keyword>
<keyword evidence="4" id="KW-0804">Transcription</keyword>
<evidence type="ECO:0000256" key="5">
    <source>
        <dbReference type="PROSITE-ProRule" id="PRU00335"/>
    </source>
</evidence>
<dbReference type="Gene3D" id="1.10.10.60">
    <property type="entry name" value="Homeodomain-like"/>
    <property type="match status" value="1"/>
</dbReference>
<protein>
    <submittedName>
        <fullName evidence="7">TetR/AcrR family transcriptional regulator</fullName>
    </submittedName>
</protein>
<dbReference type="PANTHER" id="PTHR30055:SF175">
    <property type="entry name" value="HTH-TYPE TRANSCRIPTIONAL REPRESSOR KSTR2"/>
    <property type="match status" value="1"/>
</dbReference>
<evidence type="ECO:0000259" key="6">
    <source>
        <dbReference type="PROSITE" id="PS50977"/>
    </source>
</evidence>
<reference evidence="7" key="1">
    <citation type="submission" date="2022-05" db="EMBL/GenBank/DDBJ databases">
        <title>Brevundimonas albigilva TT17 genome sequence.</title>
        <authorList>
            <person name="Lee K."/>
            <person name="Son H."/>
        </authorList>
    </citation>
    <scope>NUCLEOTIDE SEQUENCE</scope>
    <source>
        <strain evidence="7">TT17</strain>
    </source>
</reference>
<dbReference type="PRINTS" id="PR00455">
    <property type="entry name" value="HTHTETR"/>
</dbReference>
<dbReference type="PANTHER" id="PTHR30055">
    <property type="entry name" value="HTH-TYPE TRANSCRIPTIONAL REGULATOR RUTR"/>
    <property type="match status" value="1"/>
</dbReference>
<proteinExistence type="predicted"/>
<dbReference type="EMBL" id="CP097649">
    <property type="protein sequence ID" value="URI14718.1"/>
    <property type="molecule type" value="Genomic_DNA"/>
</dbReference>
<dbReference type="InterPro" id="IPR023772">
    <property type="entry name" value="DNA-bd_HTH_TetR-type_CS"/>
</dbReference>
<keyword evidence="8" id="KW-1185">Reference proteome</keyword>
<evidence type="ECO:0000256" key="4">
    <source>
        <dbReference type="ARBA" id="ARBA00023163"/>
    </source>
</evidence>
<feature type="DNA-binding region" description="H-T-H motif" evidence="5">
    <location>
        <begin position="40"/>
        <end position="59"/>
    </location>
</feature>
<dbReference type="InterPro" id="IPR001647">
    <property type="entry name" value="HTH_TetR"/>
</dbReference>
<dbReference type="InterPro" id="IPR050109">
    <property type="entry name" value="HTH-type_TetR-like_transc_reg"/>
</dbReference>
<name>A0ABY4SPG0_9CAUL</name>
<keyword evidence="2" id="KW-0805">Transcription regulation</keyword>
<evidence type="ECO:0000313" key="8">
    <source>
        <dbReference type="Proteomes" id="UP001055429"/>
    </source>
</evidence>
<dbReference type="RefSeq" id="WP_250201654.1">
    <property type="nucleotide sequence ID" value="NZ_CP097649.1"/>
</dbReference>